<dbReference type="EMBL" id="CP040871">
    <property type="protein sequence ID" value="QDA57442.1"/>
    <property type="molecule type" value="Genomic_DNA"/>
</dbReference>
<feature type="domain" description="Thioredoxin" evidence="2">
    <location>
        <begin position="64"/>
        <end position="205"/>
    </location>
</feature>
<evidence type="ECO:0000256" key="1">
    <source>
        <dbReference type="ARBA" id="ARBA00023284"/>
    </source>
</evidence>
<dbReference type="InterPro" id="IPR013766">
    <property type="entry name" value="Thioredoxin_domain"/>
</dbReference>
<dbReference type="InterPro" id="IPR050553">
    <property type="entry name" value="Thioredoxin_ResA/DsbE_sf"/>
</dbReference>
<accession>A0A5B7ZUF2</accession>
<dbReference type="Pfam" id="PF00578">
    <property type="entry name" value="AhpC-TSA"/>
    <property type="match status" value="1"/>
</dbReference>
<dbReference type="InterPro" id="IPR017937">
    <property type="entry name" value="Thioredoxin_CS"/>
</dbReference>
<proteinExistence type="predicted"/>
<dbReference type="OrthoDB" id="9796554at2"/>
<evidence type="ECO:0000313" key="3">
    <source>
        <dbReference type="EMBL" id="QDA57442.1"/>
    </source>
</evidence>
<dbReference type="AlphaFoldDB" id="A0A5B7ZUF2"/>
<dbReference type="PANTHER" id="PTHR42852:SF18">
    <property type="entry name" value="CHROMOSOME UNDETERMINED SCAFFOLD_47, WHOLE GENOME SHOTGUN SEQUENCE"/>
    <property type="match status" value="1"/>
</dbReference>
<dbReference type="Proteomes" id="UP000308149">
    <property type="component" value="Chromosome"/>
</dbReference>
<dbReference type="InterPro" id="IPR000866">
    <property type="entry name" value="AhpC/TSA"/>
</dbReference>
<dbReference type="PROSITE" id="PS00194">
    <property type="entry name" value="THIOREDOXIN_1"/>
    <property type="match status" value="1"/>
</dbReference>
<organism evidence="3 4">
    <name type="scientific">Thermomonas aquatica</name>
    <dbReference type="NCBI Taxonomy" id="2202149"/>
    <lineage>
        <taxon>Bacteria</taxon>
        <taxon>Pseudomonadati</taxon>
        <taxon>Pseudomonadota</taxon>
        <taxon>Gammaproteobacteria</taxon>
        <taxon>Lysobacterales</taxon>
        <taxon>Lysobacteraceae</taxon>
        <taxon>Thermomonas</taxon>
    </lineage>
</organism>
<dbReference type="Gene3D" id="3.40.30.10">
    <property type="entry name" value="Glutaredoxin"/>
    <property type="match status" value="1"/>
</dbReference>
<gene>
    <name evidence="3" type="ORF">FHQ07_09010</name>
</gene>
<dbReference type="CDD" id="cd02966">
    <property type="entry name" value="TlpA_like_family"/>
    <property type="match status" value="1"/>
</dbReference>
<sequence length="219" mass="23987">MRQQAAAGGLDFGQFGHRGSPIRAMRCIHCMDFIRGQHMRNAWSGLFGVALALCAAMPLQAAEPKIGELPPALLGRDRQGDVVDLAQHRGKIVVVTFWASWCGPCRKELPGLDALQKHAGDKILKVIAVNVQDSTEDYRTMMRQMKDFSITLTRDRSGEIAEGYGVKAYPNLWIIDPQGKVAAHHVGYGEDSLDRLVAQINQVIVAEQQRRNAAAATAG</sequence>
<evidence type="ECO:0000313" key="4">
    <source>
        <dbReference type="Proteomes" id="UP000308149"/>
    </source>
</evidence>
<dbReference type="PANTHER" id="PTHR42852">
    <property type="entry name" value="THIOL:DISULFIDE INTERCHANGE PROTEIN DSBE"/>
    <property type="match status" value="1"/>
</dbReference>
<dbReference type="PROSITE" id="PS51352">
    <property type="entry name" value="THIOREDOXIN_2"/>
    <property type="match status" value="1"/>
</dbReference>
<evidence type="ECO:0000259" key="2">
    <source>
        <dbReference type="PROSITE" id="PS51352"/>
    </source>
</evidence>
<keyword evidence="1" id="KW-0676">Redox-active center</keyword>
<dbReference type="KEGG" id="thes:FHQ07_09010"/>
<dbReference type="GO" id="GO:0015036">
    <property type="term" value="F:disulfide oxidoreductase activity"/>
    <property type="evidence" value="ECO:0007669"/>
    <property type="project" value="UniProtKB-ARBA"/>
</dbReference>
<protein>
    <submittedName>
        <fullName evidence="3">TlpA family protein disulfide reductase</fullName>
    </submittedName>
</protein>
<dbReference type="SUPFAM" id="SSF52833">
    <property type="entry name" value="Thioredoxin-like"/>
    <property type="match status" value="1"/>
</dbReference>
<dbReference type="InterPro" id="IPR036249">
    <property type="entry name" value="Thioredoxin-like_sf"/>
</dbReference>
<dbReference type="GO" id="GO:0016209">
    <property type="term" value="F:antioxidant activity"/>
    <property type="evidence" value="ECO:0007669"/>
    <property type="project" value="InterPro"/>
</dbReference>
<name>A0A5B7ZUF2_9GAMM</name>
<keyword evidence="4" id="KW-1185">Reference proteome</keyword>
<reference evidence="3 4" key="1">
    <citation type="submission" date="2019-06" db="EMBL/GenBank/DDBJ databases">
        <title>Thermomonas aquatica sp. nov., isolated from an industrial wastewater treatment plant.</title>
        <authorList>
            <person name="Jeon J.H."/>
            <person name="Park D.-S."/>
        </authorList>
    </citation>
    <scope>NUCLEOTIDE SEQUENCE [LARGE SCALE GENOMIC DNA]</scope>
    <source>
        <strain evidence="3 4">SY21</strain>
    </source>
</reference>